<feature type="compositionally biased region" description="Pro residues" evidence="1">
    <location>
        <begin position="1"/>
        <end position="18"/>
    </location>
</feature>
<proteinExistence type="predicted"/>
<evidence type="ECO:0000256" key="2">
    <source>
        <dbReference type="SAM" id="Phobius"/>
    </source>
</evidence>
<evidence type="ECO:0000313" key="3">
    <source>
        <dbReference type="EMBL" id="QPI52620.1"/>
    </source>
</evidence>
<organism evidence="3 4">
    <name type="scientific">Massilia antarctica</name>
    <dbReference type="NCBI Taxonomy" id="2765360"/>
    <lineage>
        <taxon>Bacteria</taxon>
        <taxon>Pseudomonadati</taxon>
        <taxon>Pseudomonadota</taxon>
        <taxon>Betaproteobacteria</taxon>
        <taxon>Burkholderiales</taxon>
        <taxon>Oxalobacteraceae</taxon>
        <taxon>Telluria group</taxon>
        <taxon>Massilia</taxon>
    </lineage>
</organism>
<accession>A0AA48WH41</accession>
<name>A0AA48WH41_9BURK</name>
<keyword evidence="4" id="KW-1185">Reference proteome</keyword>
<dbReference type="EMBL" id="CP065053">
    <property type="protein sequence ID" value="QPI52620.1"/>
    <property type="molecule type" value="Genomic_DNA"/>
</dbReference>
<protein>
    <recommendedName>
        <fullName evidence="5">Transmembrane protein</fullName>
    </recommendedName>
</protein>
<feature type="region of interest" description="Disordered" evidence="1">
    <location>
        <begin position="195"/>
        <end position="223"/>
    </location>
</feature>
<evidence type="ECO:0000313" key="4">
    <source>
        <dbReference type="Proteomes" id="UP000662888"/>
    </source>
</evidence>
<gene>
    <name evidence="3" type="ORF">IV454_14695</name>
</gene>
<reference evidence="3 4" key="1">
    <citation type="submission" date="2020-11" db="EMBL/GenBank/DDBJ databases">
        <authorList>
            <person name="Sun Q."/>
        </authorList>
    </citation>
    <scope>NUCLEOTIDE SEQUENCE [LARGE SCALE GENOMIC DNA]</scope>
    <source>
        <strain evidence="3 4">P8398</strain>
    </source>
</reference>
<feature type="region of interest" description="Disordered" evidence="1">
    <location>
        <begin position="1"/>
        <end position="29"/>
    </location>
</feature>
<feature type="transmembrane region" description="Helical" evidence="2">
    <location>
        <begin position="152"/>
        <end position="173"/>
    </location>
</feature>
<evidence type="ECO:0000256" key="1">
    <source>
        <dbReference type="SAM" id="MobiDB-lite"/>
    </source>
</evidence>
<feature type="compositionally biased region" description="Low complexity" evidence="1">
    <location>
        <begin position="19"/>
        <end position="29"/>
    </location>
</feature>
<keyword evidence="2" id="KW-1133">Transmembrane helix</keyword>
<dbReference type="Proteomes" id="UP000662888">
    <property type="component" value="Chromosome"/>
</dbReference>
<keyword evidence="2" id="KW-0812">Transmembrane</keyword>
<sequence length="223" mass="23691">MAAPVPPAPGAPPVPAEPVDPSSAGSQSSASPYNWIYKKLVTDPDDAVGAIAYVLYKRDKIAFIEATVSTHARLPTPDELKVFHTQTCMPAKIESYRAQAQQLAEAFLNAGLAQRMHDFEDEVRESVLNQNVSAVLVELKSKRSFMAWLGDIVGNLGVNMLTIIVIGALFGGYQALAKFNANVEKIANVPVATEPSAPVAHQSPGPATTQPPAPGAIEPRPAK</sequence>
<keyword evidence="2" id="KW-0472">Membrane</keyword>
<evidence type="ECO:0008006" key="5">
    <source>
        <dbReference type="Google" id="ProtNLM"/>
    </source>
</evidence>
<dbReference type="RefSeq" id="WP_206092039.1">
    <property type="nucleotide sequence ID" value="NZ_CP065053.1"/>
</dbReference>